<evidence type="ECO:0000313" key="1">
    <source>
        <dbReference type="EMBL" id="SIS25748.1"/>
    </source>
</evidence>
<dbReference type="InterPro" id="IPR027417">
    <property type="entry name" value="P-loop_NTPase"/>
</dbReference>
<sequence>MLGRILSKLQKKRVLLHIGLPKCGSSSLQAYMADRAKAHHDMGVCYPTAHRLRSGYRNHLPLAQMAPDELPRALKQIEAEAQGCHTIVLSCEHWTNALHICNLASLCTELSRIMPDRTLHVVAYFRSPFDFADSCYAQFIRAGLMGVNRPEFYADGAPSIERFLHRFEMLRGYPLWSIKAWCEEIRTKTQGARLSLRSMEPGDLPAENFISDFCALAGVAPPATMPKQNLRLSNRKLAELEYAQTLIDNDSHMAARDRMIAHDFGRHHPNDTARIAGLNIGADTAQAIERTLKAEKSKITQLFATRTTRLCAVPVRDWHRRDLLTADDKAQIARYVGSRQRGAA</sequence>
<dbReference type="Gene3D" id="3.40.50.300">
    <property type="entry name" value="P-loop containing nucleotide triphosphate hydrolases"/>
    <property type="match status" value="1"/>
</dbReference>
<dbReference type="STRING" id="573024.SAMN05216208_3342"/>
<evidence type="ECO:0000313" key="2">
    <source>
        <dbReference type="Proteomes" id="UP000186019"/>
    </source>
</evidence>
<name>A0A1N7HM31_9RHOB</name>
<dbReference type="AlphaFoldDB" id="A0A1N7HM31"/>
<dbReference type="Proteomes" id="UP000186019">
    <property type="component" value="Unassembled WGS sequence"/>
</dbReference>
<gene>
    <name evidence="1" type="ORF">SAMN05421666_3366</name>
</gene>
<dbReference type="RefSeq" id="WP_076535468.1">
    <property type="nucleotide sequence ID" value="NZ_FOAC01000004.1"/>
</dbReference>
<dbReference type="EMBL" id="FTNV01000004">
    <property type="protein sequence ID" value="SIS25748.1"/>
    <property type="molecule type" value="Genomic_DNA"/>
</dbReference>
<organism evidence="1 2">
    <name type="scientific">Roseovarius nanhaiticus</name>
    <dbReference type="NCBI Taxonomy" id="573024"/>
    <lineage>
        <taxon>Bacteria</taxon>
        <taxon>Pseudomonadati</taxon>
        <taxon>Pseudomonadota</taxon>
        <taxon>Alphaproteobacteria</taxon>
        <taxon>Rhodobacterales</taxon>
        <taxon>Roseobacteraceae</taxon>
        <taxon>Roseovarius</taxon>
    </lineage>
</organism>
<proteinExistence type="predicted"/>
<keyword evidence="2" id="KW-1185">Reference proteome</keyword>
<protein>
    <recommendedName>
        <fullName evidence="3">Sulfotransferase family protein</fullName>
    </recommendedName>
</protein>
<evidence type="ECO:0008006" key="3">
    <source>
        <dbReference type="Google" id="ProtNLM"/>
    </source>
</evidence>
<dbReference type="OrthoDB" id="547419at2"/>
<accession>A0A1N7HM31</accession>
<reference evidence="2" key="1">
    <citation type="submission" date="2017-01" db="EMBL/GenBank/DDBJ databases">
        <authorList>
            <person name="Varghese N."/>
            <person name="Submissions S."/>
        </authorList>
    </citation>
    <scope>NUCLEOTIDE SEQUENCE [LARGE SCALE GENOMIC DNA]</scope>
    <source>
        <strain evidence="2">DSM 29590</strain>
    </source>
</reference>
<dbReference type="SUPFAM" id="SSF52540">
    <property type="entry name" value="P-loop containing nucleoside triphosphate hydrolases"/>
    <property type="match status" value="1"/>
</dbReference>